<evidence type="ECO:0000313" key="2">
    <source>
        <dbReference type="Proteomes" id="UP001190700"/>
    </source>
</evidence>
<proteinExistence type="predicted"/>
<gene>
    <name evidence="1" type="ORF">CYMTET_23538</name>
</gene>
<dbReference type="EMBL" id="LGRX02012108">
    <property type="protein sequence ID" value="KAK3267934.1"/>
    <property type="molecule type" value="Genomic_DNA"/>
</dbReference>
<dbReference type="AlphaFoldDB" id="A0AAE0L140"/>
<protein>
    <submittedName>
        <fullName evidence="1">Uncharacterized protein</fullName>
    </submittedName>
</protein>
<sequence>MACWRKDYDPKTLLTSARAILLNRFMREHVIPQVNTKVNDDVTAPLTQRTMVELMDLWALTSSREDMTISHSDKIHPCSEVYREVNQVLLNMLCPK</sequence>
<organism evidence="1 2">
    <name type="scientific">Cymbomonas tetramitiformis</name>
    <dbReference type="NCBI Taxonomy" id="36881"/>
    <lineage>
        <taxon>Eukaryota</taxon>
        <taxon>Viridiplantae</taxon>
        <taxon>Chlorophyta</taxon>
        <taxon>Pyramimonadophyceae</taxon>
        <taxon>Pyramimonadales</taxon>
        <taxon>Pyramimonadaceae</taxon>
        <taxon>Cymbomonas</taxon>
    </lineage>
</organism>
<accession>A0AAE0L140</accession>
<name>A0AAE0L140_9CHLO</name>
<evidence type="ECO:0000313" key="1">
    <source>
        <dbReference type="EMBL" id="KAK3267934.1"/>
    </source>
</evidence>
<reference evidence="1 2" key="1">
    <citation type="journal article" date="2015" name="Genome Biol. Evol.">
        <title>Comparative Genomics of a Bacterivorous Green Alga Reveals Evolutionary Causalities and Consequences of Phago-Mixotrophic Mode of Nutrition.</title>
        <authorList>
            <person name="Burns J.A."/>
            <person name="Paasch A."/>
            <person name="Narechania A."/>
            <person name="Kim E."/>
        </authorList>
    </citation>
    <scope>NUCLEOTIDE SEQUENCE [LARGE SCALE GENOMIC DNA]</scope>
    <source>
        <strain evidence="1 2">PLY_AMNH</strain>
    </source>
</reference>
<comment type="caution">
    <text evidence="1">The sequence shown here is derived from an EMBL/GenBank/DDBJ whole genome shotgun (WGS) entry which is preliminary data.</text>
</comment>
<dbReference type="Proteomes" id="UP001190700">
    <property type="component" value="Unassembled WGS sequence"/>
</dbReference>
<keyword evidence="2" id="KW-1185">Reference proteome</keyword>